<dbReference type="AlphaFoldDB" id="A0A9P6WN86"/>
<dbReference type="Proteomes" id="UP000697127">
    <property type="component" value="Unassembled WGS sequence"/>
</dbReference>
<proteinExistence type="predicted"/>
<keyword evidence="1" id="KW-0175">Coiled coil</keyword>
<keyword evidence="3" id="KW-1185">Reference proteome</keyword>
<feature type="coiled-coil region" evidence="1">
    <location>
        <begin position="103"/>
        <end position="136"/>
    </location>
</feature>
<reference evidence="2" key="1">
    <citation type="submission" date="2020-11" db="EMBL/GenBank/DDBJ databases">
        <title>Kefir isolates.</title>
        <authorList>
            <person name="Marcisauskas S."/>
            <person name="Kim Y."/>
            <person name="Blasche S."/>
        </authorList>
    </citation>
    <scope>NUCLEOTIDE SEQUENCE</scope>
    <source>
        <strain evidence="2">Olga-1</strain>
    </source>
</reference>
<protein>
    <submittedName>
        <fullName evidence="2">Uncharacterized protein</fullName>
    </submittedName>
</protein>
<dbReference type="InterPro" id="IPR058940">
    <property type="entry name" value="mS26_fungi"/>
</dbReference>
<evidence type="ECO:0000256" key="1">
    <source>
        <dbReference type="SAM" id="Coils"/>
    </source>
</evidence>
<dbReference type="CDD" id="cd23703">
    <property type="entry name" value="mS26_PET12"/>
    <property type="match status" value="1"/>
</dbReference>
<dbReference type="Pfam" id="PF26163">
    <property type="entry name" value="mS26"/>
    <property type="match status" value="1"/>
</dbReference>
<dbReference type="OrthoDB" id="5223508at2759"/>
<feature type="coiled-coil region" evidence="1">
    <location>
        <begin position="271"/>
        <end position="298"/>
    </location>
</feature>
<name>A0A9P6WN86_9ASCO</name>
<sequence>MGKGAIKFGGKSGLLPKPKEIFKQPYKHQVYKKPADSGYAEGILHPKKITRDYIIPKVFTPEQLLKKSAHEPTKKYTQDEISKMPVSQQFKIKNSEMRRKYLKESYETEIKRLEKVEKFEEKLKIEEEKVSAESAQHKQSKAEFYTSPTIESYLKGPLVRPRTEEEKETLRIKKESNRLQTILDVDVQKASNLFELYNASANYAITEEKLEKMVDSAFDNKADLSWQNIASSTPNKINAIKNNVTFDAALVDVVLDNVNKGPGYEAVEDYLNGFTDDIKELSEQIKREKNLLDIETANENLNKVAGMNRNQD</sequence>
<accession>A0A9P6WN86</accession>
<gene>
    <name evidence="2" type="ORF">C6P40_000125</name>
</gene>
<evidence type="ECO:0000313" key="3">
    <source>
        <dbReference type="Proteomes" id="UP000697127"/>
    </source>
</evidence>
<dbReference type="EMBL" id="PUHW01000101">
    <property type="protein sequence ID" value="KAG0689098.1"/>
    <property type="molecule type" value="Genomic_DNA"/>
</dbReference>
<organism evidence="2 3">
    <name type="scientific">Pichia californica</name>
    <dbReference type="NCBI Taxonomy" id="460514"/>
    <lineage>
        <taxon>Eukaryota</taxon>
        <taxon>Fungi</taxon>
        <taxon>Dikarya</taxon>
        <taxon>Ascomycota</taxon>
        <taxon>Saccharomycotina</taxon>
        <taxon>Pichiomycetes</taxon>
        <taxon>Pichiales</taxon>
        <taxon>Pichiaceae</taxon>
        <taxon>Pichia</taxon>
    </lineage>
</organism>
<evidence type="ECO:0000313" key="2">
    <source>
        <dbReference type="EMBL" id="KAG0689098.1"/>
    </source>
</evidence>
<comment type="caution">
    <text evidence="2">The sequence shown here is derived from an EMBL/GenBank/DDBJ whole genome shotgun (WGS) entry which is preliminary data.</text>
</comment>